<dbReference type="InterPro" id="IPR025877">
    <property type="entry name" value="MobA-like_NTP_Trfase"/>
</dbReference>
<keyword evidence="3" id="KW-1185">Reference proteome</keyword>
<accession>A0ABS9BY66</accession>
<name>A0ABS9BY66_9BACT</name>
<dbReference type="PANTHER" id="PTHR43777">
    <property type="entry name" value="MOLYBDENUM COFACTOR CYTIDYLYLTRANSFERASE"/>
    <property type="match status" value="1"/>
</dbReference>
<evidence type="ECO:0000313" key="3">
    <source>
        <dbReference type="Proteomes" id="UP001201449"/>
    </source>
</evidence>
<dbReference type="EMBL" id="JAKEVZ010000014">
    <property type="protein sequence ID" value="MCF1752639.1"/>
    <property type="molecule type" value="Genomic_DNA"/>
</dbReference>
<evidence type="ECO:0000259" key="1">
    <source>
        <dbReference type="Pfam" id="PF12804"/>
    </source>
</evidence>
<proteinExistence type="predicted"/>
<gene>
    <name evidence="2" type="ORF">L0U89_16395</name>
</gene>
<comment type="caution">
    <text evidence="2">The sequence shown here is derived from an EMBL/GenBank/DDBJ whole genome shotgun (WGS) entry which is preliminary data.</text>
</comment>
<protein>
    <submittedName>
        <fullName evidence="2">Nucleotidyltransferase family protein</fullName>
    </submittedName>
</protein>
<feature type="domain" description="MobA-like NTP transferase" evidence="1">
    <location>
        <begin position="7"/>
        <end position="167"/>
    </location>
</feature>
<evidence type="ECO:0000313" key="2">
    <source>
        <dbReference type="EMBL" id="MCF1752639.1"/>
    </source>
</evidence>
<dbReference type="InterPro" id="IPR029044">
    <property type="entry name" value="Nucleotide-diphossugar_trans"/>
</dbReference>
<dbReference type="Gene3D" id="3.90.550.10">
    <property type="entry name" value="Spore Coat Polysaccharide Biosynthesis Protein SpsA, Chain A"/>
    <property type="match status" value="1"/>
</dbReference>
<sequence length="203" mass="22037">MDKTAIMLLAAGGSSRLGQPKQLLEYKGKTLLQHMIDEALSTKAASVVVVLGANHELIAERTKLDGTVVIINEQWQSGMASSIRAGVEALADDRRFDSVLITLCDQPYVDHFLMKELVKKQQESGSTIVACSYGDTVGVPAVFSWEMFPSLLSLQGQEGARKLIAANPHVVEKLDFPKGIIDIDTPVDYQGLQNENKNEPGGV</sequence>
<dbReference type="Proteomes" id="UP001201449">
    <property type="component" value="Unassembled WGS sequence"/>
</dbReference>
<organism evidence="2 3">
    <name type="scientific">Mariniradius sediminis</name>
    <dbReference type="NCBI Taxonomy" id="2909237"/>
    <lineage>
        <taxon>Bacteria</taxon>
        <taxon>Pseudomonadati</taxon>
        <taxon>Bacteroidota</taxon>
        <taxon>Cytophagia</taxon>
        <taxon>Cytophagales</taxon>
        <taxon>Cyclobacteriaceae</taxon>
        <taxon>Mariniradius</taxon>
    </lineage>
</organism>
<dbReference type="CDD" id="cd04182">
    <property type="entry name" value="GT_2_like_f"/>
    <property type="match status" value="1"/>
</dbReference>
<dbReference type="SUPFAM" id="SSF53448">
    <property type="entry name" value="Nucleotide-diphospho-sugar transferases"/>
    <property type="match status" value="1"/>
</dbReference>
<dbReference type="Pfam" id="PF12804">
    <property type="entry name" value="NTP_transf_3"/>
    <property type="match status" value="1"/>
</dbReference>
<dbReference type="RefSeq" id="WP_234862502.1">
    <property type="nucleotide sequence ID" value="NZ_JAKEVZ010000014.1"/>
</dbReference>
<reference evidence="2 3" key="1">
    <citation type="submission" date="2022-01" db="EMBL/GenBank/DDBJ databases">
        <title>Mariniradius saccharolyticus sp. nov., isolated from sediment of a river.</title>
        <authorList>
            <person name="Liu H."/>
        </authorList>
    </citation>
    <scope>NUCLEOTIDE SEQUENCE [LARGE SCALE GENOMIC DNA]</scope>
    <source>
        <strain evidence="2 3">RY-2</strain>
    </source>
</reference>
<dbReference type="PANTHER" id="PTHR43777:SF1">
    <property type="entry name" value="MOLYBDENUM COFACTOR CYTIDYLYLTRANSFERASE"/>
    <property type="match status" value="1"/>
</dbReference>